<proteinExistence type="inferred from homology"/>
<feature type="domain" description="Baseplate J-like central" evidence="3">
    <location>
        <begin position="203"/>
        <end position="281"/>
    </location>
</feature>
<dbReference type="InterPro" id="IPR052399">
    <property type="entry name" value="Phage_Baseplate_Assmbl_Protein"/>
</dbReference>
<dbReference type="Pfam" id="PF26079">
    <property type="entry name" value="Baseplate_J_C"/>
    <property type="match status" value="1"/>
</dbReference>
<dbReference type="RefSeq" id="WP_080443857.1">
    <property type="nucleotide sequence ID" value="NZ_CP022405.1"/>
</dbReference>
<organism evidence="5 6">
    <name type="scientific">Clostridium sporogenes</name>
    <dbReference type="NCBI Taxonomy" id="1509"/>
    <lineage>
        <taxon>Bacteria</taxon>
        <taxon>Bacillati</taxon>
        <taxon>Bacillota</taxon>
        <taxon>Clostridia</taxon>
        <taxon>Eubacteriales</taxon>
        <taxon>Clostridiaceae</taxon>
        <taxon>Clostridium</taxon>
    </lineage>
</organism>
<evidence type="ECO:0000313" key="5">
    <source>
        <dbReference type="EMBL" id="QDY32657.1"/>
    </source>
</evidence>
<sequence>MKSDLPIPEFLNVTADDIHERMLEKAPPGVSTIEGDFFWDNTRPTAEEKAELVQLKLQNILRLAFTQTSYGPWLEFNGECAGVFKNLTTKSVGVITIKGKPGTVIKKGDIVGTPATDEKESIEYEFTETKVIDETEITYINAKCLKEGTIGNALPNTITVLISNITGIENITNEEVFKGGTDIENEEHFRERVMEAEKEEQLSGADGDYVRWAKEVPGVGYAYVDAEWNGPGTTKVLILDKNGQTATNELIKAVKDYIYPDKLPGQNRGGKAPVGAIVTIVTPSILNINIQASFQFEEGFSSADILNNLKDKINKYLSTIPIGGTVIYKAINTIIGSVLLEKQGINDYNNLTVNEGTSNIKLVDQVAIVEEVKNIDNIT</sequence>
<name>A0AAE6LV11_CLOSG</name>
<dbReference type="Pfam" id="PF26078">
    <property type="entry name" value="Baseplate_J_M"/>
    <property type="match status" value="1"/>
</dbReference>
<feature type="domain" description="Baseplate J-like C-terminal" evidence="4">
    <location>
        <begin position="288"/>
        <end position="373"/>
    </location>
</feature>
<evidence type="ECO:0000313" key="6">
    <source>
        <dbReference type="Proteomes" id="UP000962161"/>
    </source>
</evidence>
<comment type="similarity">
    <text evidence="1">Belongs to the Mu gp47/PBSX XkdT family.</text>
</comment>
<dbReference type="AlphaFoldDB" id="A0AAE6LV11"/>
<protein>
    <recommendedName>
        <fullName evidence="7">Baseplate J/gp47 family protein</fullName>
    </recommendedName>
</protein>
<dbReference type="Pfam" id="PF04865">
    <property type="entry name" value="Baseplate_J"/>
    <property type="match status" value="1"/>
</dbReference>
<feature type="domain" description="Baseplate protein J-like barrel" evidence="2">
    <location>
        <begin position="95"/>
        <end position="180"/>
    </location>
</feature>
<dbReference type="InterPro" id="IPR058531">
    <property type="entry name" value="Baseplate_J_M"/>
</dbReference>
<evidence type="ECO:0000259" key="2">
    <source>
        <dbReference type="Pfam" id="PF04865"/>
    </source>
</evidence>
<dbReference type="InterPro" id="IPR058530">
    <property type="entry name" value="Baseplate_J-like_C"/>
</dbReference>
<evidence type="ECO:0000256" key="1">
    <source>
        <dbReference type="ARBA" id="ARBA00038087"/>
    </source>
</evidence>
<dbReference type="Proteomes" id="UP000962161">
    <property type="component" value="Chromosome"/>
</dbReference>
<reference evidence="5" key="1">
    <citation type="submission" date="2017-07" db="EMBL/GenBank/DDBJ databases">
        <title>Genome sequencing of BoNT-producing clostridia.</title>
        <authorList>
            <person name="Williamson C."/>
        </authorList>
    </citation>
    <scope>NUCLEOTIDE SEQUENCE</scope>
    <source>
        <strain evidence="5">AM553</strain>
    </source>
</reference>
<dbReference type="EMBL" id="CP022405">
    <property type="protein sequence ID" value="QDY32657.1"/>
    <property type="molecule type" value="Genomic_DNA"/>
</dbReference>
<dbReference type="PANTHER" id="PTHR37829">
    <property type="entry name" value="PHAGE-LIKE ELEMENT PBSX PROTEIN XKDT"/>
    <property type="match status" value="1"/>
</dbReference>
<dbReference type="PANTHER" id="PTHR37829:SF3">
    <property type="entry name" value="PROTEIN JAYE-RELATED"/>
    <property type="match status" value="1"/>
</dbReference>
<gene>
    <name evidence="5" type="ORF">CGS26_09930</name>
</gene>
<evidence type="ECO:0000259" key="4">
    <source>
        <dbReference type="Pfam" id="PF26079"/>
    </source>
</evidence>
<evidence type="ECO:0008006" key="7">
    <source>
        <dbReference type="Google" id="ProtNLM"/>
    </source>
</evidence>
<accession>A0AAE6LV11</accession>
<dbReference type="InterPro" id="IPR006949">
    <property type="entry name" value="Barrel_Baseplate_J-like"/>
</dbReference>
<evidence type="ECO:0000259" key="3">
    <source>
        <dbReference type="Pfam" id="PF26078"/>
    </source>
</evidence>